<dbReference type="PROSITE" id="PS51365">
    <property type="entry name" value="RENAL_DIPEPTIDASE_2"/>
    <property type="match status" value="1"/>
</dbReference>
<protein>
    <submittedName>
        <fullName evidence="1">Dipeptidase</fullName>
    </submittedName>
</protein>
<dbReference type="Gene3D" id="3.20.20.140">
    <property type="entry name" value="Metal-dependent hydrolases"/>
    <property type="match status" value="1"/>
</dbReference>
<dbReference type="CDD" id="cd01301">
    <property type="entry name" value="rDP_like"/>
    <property type="match status" value="1"/>
</dbReference>
<dbReference type="Pfam" id="PF01244">
    <property type="entry name" value="Peptidase_M19"/>
    <property type="match status" value="1"/>
</dbReference>
<comment type="caution">
    <text evidence="1">The sequence shown here is derived from an EMBL/GenBank/DDBJ whole genome shotgun (WGS) entry which is preliminary data.</text>
</comment>
<dbReference type="InterPro" id="IPR008257">
    <property type="entry name" value="Pept_M19"/>
</dbReference>
<accession>A0ABQ1VT96</accession>
<dbReference type="EMBL" id="BMIW01000010">
    <property type="protein sequence ID" value="GGF97395.1"/>
    <property type="molecule type" value="Genomic_DNA"/>
</dbReference>
<sequence>MKIVDFHCDVLSKIQLNHQLDFKNDDRLDVNLRRMEQGGVQLQCFAIFLSERLGPPGIEHIMEQLDLYQERVAIEDIGLVKSSADLERVIATGERAGLLSIEGADGLEGDLFYLRLCYERGVRFLGITWNYANWAADGVMEPRNGGFTCKGLELVRACHELGIILDVSHLSHKGFWELTELAERAQRPFIASHSNAYHICPHERNLQDEQIRAIIENGGRIGITFVPWFVKDGPAVYSKDLLPHLDHICQLGGGGNIMFGSDFDGIDTHLHDFQHAGEYEQWVDTLLKYYPEELINGWLSGNALSFLRKWLPKDE</sequence>
<organism evidence="1 2">
    <name type="scientific">Paenibacillus aceti</name>
    <dbReference type="NCBI Taxonomy" id="1820010"/>
    <lineage>
        <taxon>Bacteria</taxon>
        <taxon>Bacillati</taxon>
        <taxon>Bacillota</taxon>
        <taxon>Bacilli</taxon>
        <taxon>Bacillales</taxon>
        <taxon>Paenibacillaceae</taxon>
        <taxon>Paenibacillus</taxon>
    </lineage>
</organism>
<dbReference type="Proteomes" id="UP000608420">
    <property type="component" value="Unassembled WGS sequence"/>
</dbReference>
<dbReference type="PANTHER" id="PTHR10443:SF12">
    <property type="entry name" value="DIPEPTIDASE"/>
    <property type="match status" value="1"/>
</dbReference>
<dbReference type="InterPro" id="IPR032466">
    <property type="entry name" value="Metal_Hydrolase"/>
</dbReference>
<dbReference type="PROSITE" id="PS00869">
    <property type="entry name" value="RENAL_DIPEPTIDASE_1"/>
    <property type="match status" value="1"/>
</dbReference>
<name>A0ABQ1VT96_9BACL</name>
<gene>
    <name evidence="1" type="ORF">GCM10010913_18800</name>
</gene>
<keyword evidence="2" id="KW-1185">Reference proteome</keyword>
<dbReference type="PANTHER" id="PTHR10443">
    <property type="entry name" value="MICROSOMAL DIPEPTIDASE"/>
    <property type="match status" value="1"/>
</dbReference>
<dbReference type="InterPro" id="IPR000180">
    <property type="entry name" value="Dipep_AS"/>
</dbReference>
<reference evidence="2" key="1">
    <citation type="journal article" date="2019" name="Int. J. Syst. Evol. Microbiol.">
        <title>The Global Catalogue of Microorganisms (GCM) 10K type strain sequencing project: providing services to taxonomists for standard genome sequencing and annotation.</title>
        <authorList>
            <consortium name="The Broad Institute Genomics Platform"/>
            <consortium name="The Broad Institute Genome Sequencing Center for Infectious Disease"/>
            <person name="Wu L."/>
            <person name="Ma J."/>
        </authorList>
    </citation>
    <scope>NUCLEOTIDE SEQUENCE [LARGE SCALE GENOMIC DNA]</scope>
    <source>
        <strain evidence="2">CGMCC 1.15420</strain>
    </source>
</reference>
<evidence type="ECO:0000313" key="2">
    <source>
        <dbReference type="Proteomes" id="UP000608420"/>
    </source>
</evidence>
<evidence type="ECO:0000313" key="1">
    <source>
        <dbReference type="EMBL" id="GGF97395.1"/>
    </source>
</evidence>
<dbReference type="SUPFAM" id="SSF51556">
    <property type="entry name" value="Metallo-dependent hydrolases"/>
    <property type="match status" value="1"/>
</dbReference>
<proteinExistence type="predicted"/>